<keyword evidence="2" id="KW-1185">Reference proteome</keyword>
<protein>
    <submittedName>
        <fullName evidence="1">Uncharacterized protein</fullName>
    </submittedName>
</protein>
<comment type="caution">
    <text evidence="1">The sequence shown here is derived from an EMBL/GenBank/DDBJ whole genome shotgun (WGS) entry which is preliminary data.</text>
</comment>
<reference evidence="1" key="1">
    <citation type="submission" date="2021-01" db="EMBL/GenBank/DDBJ databases">
        <title>Modified the classification status of verrucomicrobia.</title>
        <authorList>
            <person name="Feng X."/>
        </authorList>
    </citation>
    <scope>NUCLEOTIDE SEQUENCE</scope>
    <source>
        <strain evidence="1">KCTC 22041</strain>
    </source>
</reference>
<organism evidence="1 2">
    <name type="scientific">Luteolibacter pohnpeiensis</name>
    <dbReference type="NCBI Taxonomy" id="454153"/>
    <lineage>
        <taxon>Bacteria</taxon>
        <taxon>Pseudomonadati</taxon>
        <taxon>Verrucomicrobiota</taxon>
        <taxon>Verrucomicrobiia</taxon>
        <taxon>Verrucomicrobiales</taxon>
        <taxon>Verrucomicrobiaceae</taxon>
        <taxon>Luteolibacter</taxon>
    </lineage>
</organism>
<evidence type="ECO:0000313" key="2">
    <source>
        <dbReference type="Proteomes" id="UP000603141"/>
    </source>
</evidence>
<gene>
    <name evidence="1" type="ORF">JIN85_17100</name>
</gene>
<sequence>MSSDDEKATWVVPAKTVALGDGTFLIKPGKPVLRARATVVANMTGISLRTLCALADCGLIRRVSPSPRNPLYYPGEVEALLARTEAEPDFWNDVRSKAFLTGTRLDEAEPEEH</sequence>
<name>A0A934S7J8_9BACT</name>
<dbReference type="AlphaFoldDB" id="A0A934S7J8"/>
<evidence type="ECO:0000313" key="1">
    <source>
        <dbReference type="EMBL" id="MBK1884141.1"/>
    </source>
</evidence>
<proteinExistence type="predicted"/>
<accession>A0A934S7J8</accession>
<dbReference type="Proteomes" id="UP000603141">
    <property type="component" value="Unassembled WGS sequence"/>
</dbReference>
<dbReference type="RefSeq" id="WP_200273054.1">
    <property type="nucleotide sequence ID" value="NZ_JAENIJ010000035.1"/>
</dbReference>
<dbReference type="EMBL" id="JAENIJ010000035">
    <property type="protein sequence ID" value="MBK1884141.1"/>
    <property type="molecule type" value="Genomic_DNA"/>
</dbReference>